<comment type="similarity">
    <text evidence="1">Belongs to the peptidase C48 family.</text>
</comment>
<reference evidence="6 7" key="1">
    <citation type="submission" date="2019-09" db="EMBL/GenBank/DDBJ databases">
        <authorList>
            <person name="Ou C."/>
        </authorList>
    </citation>
    <scope>NUCLEOTIDE SEQUENCE [LARGE SCALE GENOMIC DNA]</scope>
    <source>
        <strain evidence="6">S2</strain>
        <tissue evidence="6">Leaf</tissue>
    </source>
</reference>
<evidence type="ECO:0000256" key="1">
    <source>
        <dbReference type="ARBA" id="ARBA00005234"/>
    </source>
</evidence>
<dbReference type="SUPFAM" id="SSF54001">
    <property type="entry name" value="Cysteine proteinases"/>
    <property type="match status" value="1"/>
</dbReference>
<protein>
    <recommendedName>
        <fullName evidence="5">Ubiquitin-like protease family profile domain-containing protein</fullName>
    </recommendedName>
</protein>
<sequence>MDVEFVVNVMQNFYSFNKLKEKKKNSVAQLEFMTIGDTNFWRWLLNHELYLLRKHEDEARRIQKVVMTNYEPVLYKIVIGKGVEFDASRVEDVDRVYMPLNLDQHWVAVEINIKDGTISVYDSLKMASHTRQASAKLALIARVSQRSLLQDNGGDCDVFTLKDIELLSAGLPLDVITLFNIPTFQLRMAIDMLHGFHNIVQEDANWSLLEGKRNE</sequence>
<dbReference type="GO" id="GO:0006508">
    <property type="term" value="P:proteolysis"/>
    <property type="evidence" value="ECO:0007669"/>
    <property type="project" value="UniProtKB-KW"/>
</dbReference>
<evidence type="ECO:0000256" key="4">
    <source>
        <dbReference type="ARBA" id="ARBA00022807"/>
    </source>
</evidence>
<name>A0A5N5FIA1_9ROSA</name>
<evidence type="ECO:0000259" key="5">
    <source>
        <dbReference type="PROSITE" id="PS50600"/>
    </source>
</evidence>
<evidence type="ECO:0000256" key="2">
    <source>
        <dbReference type="ARBA" id="ARBA00022670"/>
    </source>
</evidence>
<dbReference type="Pfam" id="PF02902">
    <property type="entry name" value="Peptidase_C48"/>
    <property type="match status" value="1"/>
</dbReference>
<keyword evidence="4" id="KW-0788">Thiol protease</keyword>
<dbReference type="GO" id="GO:0016926">
    <property type="term" value="P:protein desumoylation"/>
    <property type="evidence" value="ECO:0007669"/>
    <property type="project" value="TreeGrafter"/>
</dbReference>
<dbReference type="GO" id="GO:0016929">
    <property type="term" value="F:deSUMOylase activity"/>
    <property type="evidence" value="ECO:0007669"/>
    <property type="project" value="TreeGrafter"/>
</dbReference>
<dbReference type="InterPro" id="IPR003653">
    <property type="entry name" value="Peptidase_C48_C"/>
</dbReference>
<dbReference type="PANTHER" id="PTHR12606">
    <property type="entry name" value="SENTRIN/SUMO-SPECIFIC PROTEASE"/>
    <property type="match status" value="1"/>
</dbReference>
<dbReference type="EMBL" id="SMOL01000695">
    <property type="protein sequence ID" value="KAB2602878.1"/>
    <property type="molecule type" value="Genomic_DNA"/>
</dbReference>
<evidence type="ECO:0000313" key="6">
    <source>
        <dbReference type="EMBL" id="KAB2602878.1"/>
    </source>
</evidence>
<dbReference type="AlphaFoldDB" id="A0A5N5FIA1"/>
<organism evidence="6 7">
    <name type="scientific">Pyrus ussuriensis x Pyrus communis</name>
    <dbReference type="NCBI Taxonomy" id="2448454"/>
    <lineage>
        <taxon>Eukaryota</taxon>
        <taxon>Viridiplantae</taxon>
        <taxon>Streptophyta</taxon>
        <taxon>Embryophyta</taxon>
        <taxon>Tracheophyta</taxon>
        <taxon>Spermatophyta</taxon>
        <taxon>Magnoliopsida</taxon>
        <taxon>eudicotyledons</taxon>
        <taxon>Gunneridae</taxon>
        <taxon>Pentapetalae</taxon>
        <taxon>rosids</taxon>
        <taxon>fabids</taxon>
        <taxon>Rosales</taxon>
        <taxon>Rosaceae</taxon>
        <taxon>Amygdaloideae</taxon>
        <taxon>Maleae</taxon>
        <taxon>Pyrus</taxon>
    </lineage>
</organism>
<dbReference type="GO" id="GO:0005634">
    <property type="term" value="C:nucleus"/>
    <property type="evidence" value="ECO:0007669"/>
    <property type="project" value="TreeGrafter"/>
</dbReference>
<dbReference type="Proteomes" id="UP000327157">
    <property type="component" value="Chromosome 10"/>
</dbReference>
<dbReference type="PANTHER" id="PTHR12606:SF141">
    <property type="entry name" value="GH15225P-RELATED"/>
    <property type="match status" value="1"/>
</dbReference>
<reference evidence="6 7" key="3">
    <citation type="submission" date="2019-11" db="EMBL/GenBank/DDBJ databases">
        <title>A de novo genome assembly of a pear dwarfing rootstock.</title>
        <authorList>
            <person name="Wang F."/>
            <person name="Wang J."/>
            <person name="Li S."/>
            <person name="Zhang Y."/>
            <person name="Fang M."/>
            <person name="Ma L."/>
            <person name="Zhao Y."/>
            <person name="Jiang S."/>
        </authorList>
    </citation>
    <scope>NUCLEOTIDE SEQUENCE [LARGE SCALE GENOMIC DNA]</scope>
    <source>
        <strain evidence="6">S2</strain>
        <tissue evidence="6">Leaf</tissue>
    </source>
</reference>
<reference evidence="7" key="2">
    <citation type="submission" date="2019-10" db="EMBL/GenBank/DDBJ databases">
        <title>A de novo genome assembly of a pear dwarfing rootstock.</title>
        <authorList>
            <person name="Wang F."/>
            <person name="Wang J."/>
            <person name="Li S."/>
            <person name="Zhang Y."/>
            <person name="Fang M."/>
            <person name="Ma L."/>
            <person name="Zhao Y."/>
            <person name="Jiang S."/>
        </authorList>
    </citation>
    <scope>NUCLEOTIDE SEQUENCE [LARGE SCALE GENOMIC DNA]</scope>
</reference>
<dbReference type="InterPro" id="IPR038765">
    <property type="entry name" value="Papain-like_cys_pep_sf"/>
</dbReference>
<keyword evidence="2" id="KW-0645">Protease</keyword>
<dbReference type="Gene3D" id="3.40.395.10">
    <property type="entry name" value="Adenoviral Proteinase, Chain A"/>
    <property type="match status" value="1"/>
</dbReference>
<proteinExistence type="inferred from homology"/>
<keyword evidence="3" id="KW-0378">Hydrolase</keyword>
<feature type="domain" description="Ubiquitin-like protease family profile" evidence="5">
    <location>
        <begin position="1"/>
        <end position="167"/>
    </location>
</feature>
<accession>A0A5N5FIA1</accession>
<keyword evidence="7" id="KW-1185">Reference proteome</keyword>
<evidence type="ECO:0000313" key="7">
    <source>
        <dbReference type="Proteomes" id="UP000327157"/>
    </source>
</evidence>
<evidence type="ECO:0000256" key="3">
    <source>
        <dbReference type="ARBA" id="ARBA00022801"/>
    </source>
</evidence>
<dbReference type="OrthoDB" id="1680482at2759"/>
<dbReference type="PROSITE" id="PS50600">
    <property type="entry name" value="ULP_PROTEASE"/>
    <property type="match status" value="1"/>
</dbReference>
<comment type="caution">
    <text evidence="6">The sequence shown here is derived from an EMBL/GenBank/DDBJ whole genome shotgun (WGS) entry which is preliminary data.</text>
</comment>
<gene>
    <name evidence="6" type="ORF">D8674_003883</name>
</gene>